<dbReference type="RefSeq" id="XP_024741923.1">
    <property type="nucleotide sequence ID" value="XM_024886433.1"/>
</dbReference>
<dbReference type="InParanoid" id="A0A2J6TPT4"/>
<gene>
    <name evidence="2" type="ORF">K444DRAFT_660179</name>
</gene>
<feature type="region of interest" description="Disordered" evidence="1">
    <location>
        <begin position="1"/>
        <end position="32"/>
    </location>
</feature>
<name>A0A2J6TPT4_9HELO</name>
<sequence length="122" mass="12834">MATTLFTATRAPAKASSNPTSDPNPSLSTTSAAPVATKTGLANCDVQGTPSPALTSNILDRAYAAGPISCQLLGIYISKCEELCVLLYLHQWVKVSSCSSEIYFSDKYPDDGSNFCFGSAEL</sequence>
<keyword evidence="3" id="KW-1185">Reference proteome</keyword>
<dbReference type="OrthoDB" id="3557107at2759"/>
<dbReference type="GeneID" id="36594510"/>
<evidence type="ECO:0000256" key="1">
    <source>
        <dbReference type="SAM" id="MobiDB-lite"/>
    </source>
</evidence>
<feature type="compositionally biased region" description="Polar residues" evidence="1">
    <location>
        <begin position="15"/>
        <end position="32"/>
    </location>
</feature>
<dbReference type="AlphaFoldDB" id="A0A2J6TPT4"/>
<evidence type="ECO:0000313" key="3">
    <source>
        <dbReference type="Proteomes" id="UP000235371"/>
    </source>
</evidence>
<protein>
    <submittedName>
        <fullName evidence="2">Uncharacterized protein</fullName>
    </submittedName>
</protein>
<organism evidence="2 3">
    <name type="scientific">Hyaloscypha bicolor E</name>
    <dbReference type="NCBI Taxonomy" id="1095630"/>
    <lineage>
        <taxon>Eukaryota</taxon>
        <taxon>Fungi</taxon>
        <taxon>Dikarya</taxon>
        <taxon>Ascomycota</taxon>
        <taxon>Pezizomycotina</taxon>
        <taxon>Leotiomycetes</taxon>
        <taxon>Helotiales</taxon>
        <taxon>Hyaloscyphaceae</taxon>
        <taxon>Hyaloscypha</taxon>
        <taxon>Hyaloscypha bicolor</taxon>
    </lineage>
</organism>
<proteinExistence type="predicted"/>
<reference evidence="2 3" key="1">
    <citation type="submission" date="2016-04" db="EMBL/GenBank/DDBJ databases">
        <title>A degradative enzymes factory behind the ericoid mycorrhizal symbiosis.</title>
        <authorList>
            <consortium name="DOE Joint Genome Institute"/>
            <person name="Martino E."/>
            <person name="Morin E."/>
            <person name="Grelet G."/>
            <person name="Kuo A."/>
            <person name="Kohler A."/>
            <person name="Daghino S."/>
            <person name="Barry K."/>
            <person name="Choi C."/>
            <person name="Cichocki N."/>
            <person name="Clum A."/>
            <person name="Copeland A."/>
            <person name="Hainaut M."/>
            <person name="Haridas S."/>
            <person name="Labutti K."/>
            <person name="Lindquist E."/>
            <person name="Lipzen A."/>
            <person name="Khouja H.-R."/>
            <person name="Murat C."/>
            <person name="Ohm R."/>
            <person name="Olson A."/>
            <person name="Spatafora J."/>
            <person name="Veneault-Fourrey C."/>
            <person name="Henrissat B."/>
            <person name="Grigoriev I."/>
            <person name="Martin F."/>
            <person name="Perotto S."/>
        </authorList>
    </citation>
    <scope>NUCLEOTIDE SEQUENCE [LARGE SCALE GENOMIC DNA]</scope>
    <source>
        <strain evidence="2 3">E</strain>
    </source>
</reference>
<dbReference type="Proteomes" id="UP000235371">
    <property type="component" value="Unassembled WGS sequence"/>
</dbReference>
<dbReference type="EMBL" id="KZ613747">
    <property type="protein sequence ID" value="PMD65019.1"/>
    <property type="molecule type" value="Genomic_DNA"/>
</dbReference>
<evidence type="ECO:0000313" key="2">
    <source>
        <dbReference type="EMBL" id="PMD65019.1"/>
    </source>
</evidence>
<accession>A0A2J6TPT4</accession>